<evidence type="ECO:0000313" key="1">
    <source>
        <dbReference type="EMBL" id="MEQ2300986.1"/>
    </source>
</evidence>
<keyword evidence="2" id="KW-1185">Reference proteome</keyword>
<comment type="caution">
    <text evidence="1">The sequence shown here is derived from an EMBL/GenBank/DDBJ whole genome shotgun (WGS) entry which is preliminary data.</text>
</comment>
<name>A0ABV0Z4K0_9TELE</name>
<dbReference type="Proteomes" id="UP001469553">
    <property type="component" value="Unassembled WGS sequence"/>
</dbReference>
<organism evidence="1 2">
    <name type="scientific">Ameca splendens</name>
    <dbReference type="NCBI Taxonomy" id="208324"/>
    <lineage>
        <taxon>Eukaryota</taxon>
        <taxon>Metazoa</taxon>
        <taxon>Chordata</taxon>
        <taxon>Craniata</taxon>
        <taxon>Vertebrata</taxon>
        <taxon>Euteleostomi</taxon>
        <taxon>Actinopterygii</taxon>
        <taxon>Neopterygii</taxon>
        <taxon>Teleostei</taxon>
        <taxon>Neoteleostei</taxon>
        <taxon>Acanthomorphata</taxon>
        <taxon>Ovalentaria</taxon>
        <taxon>Atherinomorphae</taxon>
        <taxon>Cyprinodontiformes</taxon>
        <taxon>Goodeidae</taxon>
        <taxon>Ameca</taxon>
    </lineage>
</organism>
<accession>A0ABV0Z4K0</accession>
<protein>
    <submittedName>
        <fullName evidence="1">Uncharacterized protein</fullName>
    </submittedName>
</protein>
<dbReference type="EMBL" id="JAHRIP010050928">
    <property type="protein sequence ID" value="MEQ2300986.1"/>
    <property type="molecule type" value="Genomic_DNA"/>
</dbReference>
<evidence type="ECO:0000313" key="2">
    <source>
        <dbReference type="Proteomes" id="UP001469553"/>
    </source>
</evidence>
<gene>
    <name evidence="1" type="ORF">AMECASPLE_031427</name>
</gene>
<proteinExistence type="predicted"/>
<sequence length="67" mass="7237">MQENNCGSPVCSTYLCRYYSPAGECVPQAKGDAVLCSELQHKGNCIAKQQSSVQSFLPSAFPSFNSE</sequence>
<reference evidence="1 2" key="1">
    <citation type="submission" date="2021-06" db="EMBL/GenBank/DDBJ databases">
        <authorList>
            <person name="Palmer J.M."/>
        </authorList>
    </citation>
    <scope>NUCLEOTIDE SEQUENCE [LARGE SCALE GENOMIC DNA]</scope>
    <source>
        <strain evidence="1 2">AS_MEX2019</strain>
        <tissue evidence="1">Muscle</tissue>
    </source>
</reference>